<proteinExistence type="predicted"/>
<evidence type="ECO:0000313" key="2">
    <source>
        <dbReference type="Proteomes" id="UP000607435"/>
    </source>
</evidence>
<evidence type="ECO:0008006" key="3">
    <source>
        <dbReference type="Google" id="ProtNLM"/>
    </source>
</evidence>
<dbReference type="RefSeq" id="WP_186847034.1">
    <property type="nucleotide sequence ID" value="NZ_JACOME010000007.1"/>
</dbReference>
<keyword evidence="2" id="KW-1185">Reference proteome</keyword>
<dbReference type="Proteomes" id="UP000607435">
    <property type="component" value="Unassembled WGS sequence"/>
</dbReference>
<comment type="caution">
    <text evidence="1">The sequence shown here is derived from an EMBL/GenBank/DDBJ whole genome shotgun (WGS) entry which is preliminary data.</text>
</comment>
<organism evidence="1 2">
    <name type="scientific">Winogradskyella echinorum</name>
    <dbReference type="NCBI Taxonomy" id="538189"/>
    <lineage>
        <taxon>Bacteria</taxon>
        <taxon>Pseudomonadati</taxon>
        <taxon>Bacteroidota</taxon>
        <taxon>Flavobacteriia</taxon>
        <taxon>Flavobacteriales</taxon>
        <taxon>Flavobacteriaceae</taxon>
        <taxon>Winogradskyella</taxon>
    </lineage>
</organism>
<evidence type="ECO:0000313" key="1">
    <source>
        <dbReference type="EMBL" id="MBC3847932.1"/>
    </source>
</evidence>
<protein>
    <recommendedName>
        <fullName evidence="3">Lipoprotein</fullName>
    </recommendedName>
</protein>
<dbReference type="PROSITE" id="PS51257">
    <property type="entry name" value="PROKAR_LIPOPROTEIN"/>
    <property type="match status" value="1"/>
</dbReference>
<sequence>MKRLVSLSLIFIIISSCSNNKENDFSSLICNVEKPTEDLDWLESEIDILTDEGDQYNYIKQAEYNNQTVFIFANCNPLVNSVFFVKTCDGQNIGIIGTREQDIPWSILNNGEIIWKADDSECNL</sequence>
<gene>
    <name evidence="1" type="ORF">H6H04_16165</name>
</gene>
<name>A0ABR6Y5B6_9FLAO</name>
<reference evidence="1 2" key="1">
    <citation type="submission" date="2020-08" db="EMBL/GenBank/DDBJ databases">
        <title>Winogradskyella ouciana sp. nov., isolated from the hadal seawater of the Mariana Trench.</title>
        <authorList>
            <person name="He X."/>
        </authorList>
    </citation>
    <scope>NUCLEOTIDE SEQUENCE [LARGE SCALE GENOMIC DNA]</scope>
    <source>
        <strain evidence="1 2">KCTC 22026</strain>
    </source>
</reference>
<accession>A0ABR6Y5B6</accession>
<dbReference type="EMBL" id="JACOME010000007">
    <property type="protein sequence ID" value="MBC3847932.1"/>
    <property type="molecule type" value="Genomic_DNA"/>
</dbReference>